<dbReference type="GO" id="GO:0043130">
    <property type="term" value="F:ubiquitin binding"/>
    <property type="evidence" value="ECO:0007669"/>
    <property type="project" value="TreeGrafter"/>
</dbReference>
<dbReference type="PANTHER" id="PTHR23322:SF1">
    <property type="entry name" value="FAS-ASSOCIATED FACTOR 2"/>
    <property type="match status" value="1"/>
</dbReference>
<gene>
    <name evidence="4" type="ORF">KLDO_g389</name>
</gene>
<dbReference type="GO" id="GO:0005783">
    <property type="term" value="C:endoplasmic reticulum"/>
    <property type="evidence" value="ECO:0007669"/>
    <property type="project" value="TreeGrafter"/>
</dbReference>
<reference evidence="4 5" key="1">
    <citation type="submission" date="2014-03" db="EMBL/GenBank/DDBJ databases">
        <title>The genome of Kluyveromyces dobzhanskii.</title>
        <authorList>
            <person name="Nystedt B."/>
            <person name="Astrom S."/>
        </authorList>
    </citation>
    <scope>NUCLEOTIDE SEQUENCE [LARGE SCALE GENOMIC DNA]</scope>
    <source>
        <strain evidence="4 5">CBS 2104</strain>
    </source>
</reference>
<keyword evidence="1" id="KW-0175">Coiled coil</keyword>
<feature type="region of interest" description="Disordered" evidence="2">
    <location>
        <begin position="603"/>
        <end position="626"/>
    </location>
</feature>
<protein>
    <submittedName>
        <fullName evidence="4">WGS project CCBQ000000000 data, contig 00105</fullName>
    </submittedName>
</protein>
<keyword evidence="5" id="KW-1185">Reference proteome</keyword>
<comment type="caution">
    <text evidence="4">The sequence shown here is derived from an EMBL/GenBank/DDBJ whole genome shotgun (WGS) entry which is preliminary data.</text>
</comment>
<dbReference type="InterPro" id="IPR050730">
    <property type="entry name" value="UBX_domain-protein"/>
</dbReference>
<proteinExistence type="predicted"/>
<dbReference type="OrthoDB" id="1026733at2759"/>
<evidence type="ECO:0000313" key="4">
    <source>
        <dbReference type="EMBL" id="CDO92060.1"/>
    </source>
</evidence>
<evidence type="ECO:0000313" key="5">
    <source>
        <dbReference type="Proteomes" id="UP000031516"/>
    </source>
</evidence>
<feature type="coiled-coil region" evidence="1">
    <location>
        <begin position="369"/>
        <end position="425"/>
    </location>
</feature>
<accession>A0A0A8KZ81</accession>
<evidence type="ECO:0000256" key="1">
    <source>
        <dbReference type="SAM" id="Coils"/>
    </source>
</evidence>
<sequence length="626" mass="72274">MPVIEHNDQRFELSHAEEQKLNEFQMITSFAADELSNVIKLLRNHSWQLEHALGRYFDGNWKENLDYSAPHSPTAEQVAAGDHQQAQTGSHFTDNQEADLPISSRIPNFLENPLGVVPKLPVVHRLPYNYKEKLKILTSRQNQVTDLYSKNSLLLTVLFLPNLLIKIGAHLFSWLDILISYAFKVNLNKPRTQYNWMIPNRPQEERQPKDTFTDITEVCGDNAKDLLSLCSTESYNQIFDECESKYKFMLLILLGPIAGDEKNVCHSSKTFLTHFLCHPSTIELFKQHGDNLKIYIRTVNDPECWALSKQLKLKYSLECLLVANVHNRVNSNSGSQIMSLLAALKTKSLPRFQDSWKAAVRRYSPELVVSQTELNELEMARKIKELQDEAYQMSLNKDLEKQLEREKQEKELKEMILSKSQKEESLKIKKLCYELTLLLHSLTAENEDENVTKEKKSDILFRTSDGKRVVRKYKGTDTLRDIYIDIAAHLYLTASESSTQPKTLDRIYEKLRNIYENPENSCIAEESDIKGKSLKFFTITQLEAKLRKDLSRVSSKIQLKDVSFDFELISPFPRCSIPNDPSVFLQTRSELWPNGSLLVESLYDDGSSEEEYEGNDQEDQDDNINE</sequence>
<dbReference type="PROSITE" id="PS50033">
    <property type="entry name" value="UBX"/>
    <property type="match status" value="1"/>
</dbReference>
<evidence type="ECO:0000259" key="3">
    <source>
        <dbReference type="PROSITE" id="PS50033"/>
    </source>
</evidence>
<dbReference type="InterPro" id="IPR001012">
    <property type="entry name" value="UBX_dom"/>
</dbReference>
<feature type="domain" description="UBX" evidence="3">
    <location>
        <begin position="452"/>
        <end position="537"/>
    </location>
</feature>
<dbReference type="GO" id="GO:0036503">
    <property type="term" value="P:ERAD pathway"/>
    <property type="evidence" value="ECO:0007669"/>
    <property type="project" value="TreeGrafter"/>
</dbReference>
<dbReference type="SMART" id="SM00166">
    <property type="entry name" value="UBX"/>
    <property type="match status" value="1"/>
</dbReference>
<dbReference type="AlphaFoldDB" id="A0A0A8KZ81"/>
<dbReference type="PANTHER" id="PTHR23322">
    <property type="entry name" value="FAS-ASSOCIATED PROTEIN"/>
    <property type="match status" value="1"/>
</dbReference>
<dbReference type="Pfam" id="PF14555">
    <property type="entry name" value="UBA_4"/>
    <property type="match status" value="1"/>
</dbReference>
<name>A0A0A8KZ81_9SACH</name>
<evidence type="ECO:0000256" key="2">
    <source>
        <dbReference type="SAM" id="MobiDB-lite"/>
    </source>
</evidence>
<dbReference type="Gene3D" id="3.10.20.90">
    <property type="entry name" value="Phosphatidylinositol 3-kinase Catalytic Subunit, Chain A, domain 1"/>
    <property type="match status" value="1"/>
</dbReference>
<dbReference type="Proteomes" id="UP000031516">
    <property type="component" value="Unassembled WGS sequence"/>
</dbReference>
<dbReference type="Gene3D" id="1.10.8.10">
    <property type="entry name" value="DNA helicase RuvA subunit, C-terminal domain"/>
    <property type="match status" value="1"/>
</dbReference>
<organism evidence="4 5">
    <name type="scientific">Kluyveromyces dobzhanskii CBS 2104</name>
    <dbReference type="NCBI Taxonomy" id="1427455"/>
    <lineage>
        <taxon>Eukaryota</taxon>
        <taxon>Fungi</taxon>
        <taxon>Dikarya</taxon>
        <taxon>Ascomycota</taxon>
        <taxon>Saccharomycotina</taxon>
        <taxon>Saccharomycetes</taxon>
        <taxon>Saccharomycetales</taxon>
        <taxon>Saccharomycetaceae</taxon>
        <taxon>Kluyveromyces</taxon>
    </lineage>
</organism>
<dbReference type="EMBL" id="CCBQ010000011">
    <property type="protein sequence ID" value="CDO92060.1"/>
    <property type="molecule type" value="Genomic_DNA"/>
</dbReference>